<dbReference type="InterPro" id="IPR038408">
    <property type="entry name" value="GNK2_sf"/>
</dbReference>
<evidence type="ECO:0000256" key="2">
    <source>
        <dbReference type="ARBA" id="ARBA00022737"/>
    </source>
</evidence>
<feature type="transmembrane region" description="Helical" evidence="4">
    <location>
        <begin position="275"/>
        <end position="296"/>
    </location>
</feature>
<feature type="domain" description="Gnk2-homologous" evidence="6">
    <location>
        <begin position="22"/>
        <end position="126"/>
    </location>
</feature>
<feature type="compositionally biased region" description="Pro residues" evidence="3">
    <location>
        <begin position="247"/>
        <end position="265"/>
    </location>
</feature>
<evidence type="ECO:0000313" key="8">
    <source>
        <dbReference type="Proteomes" id="UP000834106"/>
    </source>
</evidence>
<feature type="region of interest" description="Disordered" evidence="3">
    <location>
        <begin position="242"/>
        <end position="267"/>
    </location>
</feature>
<keyword evidence="1 5" id="KW-0732">Signal</keyword>
<dbReference type="Gene3D" id="3.30.430.20">
    <property type="entry name" value="Gnk2 domain, C-X8-C-X2-C motif"/>
    <property type="match status" value="2"/>
</dbReference>
<protein>
    <recommendedName>
        <fullName evidence="6">Gnk2-homologous domain-containing protein</fullName>
    </recommendedName>
</protein>
<keyword evidence="2" id="KW-0677">Repeat</keyword>
<dbReference type="FunFam" id="3.30.430.20:FF:000003">
    <property type="entry name" value="Cysteine-rich RLK (RECEPTOR-like protein kinase) 10"/>
    <property type="match status" value="1"/>
</dbReference>
<feature type="domain" description="Gnk2-homologous" evidence="6">
    <location>
        <begin position="132"/>
        <end position="239"/>
    </location>
</feature>
<dbReference type="PANTHER" id="PTHR32099">
    <property type="entry name" value="CYSTEINE-RICH REPEAT SECRETORY PROTEIN"/>
    <property type="match status" value="1"/>
</dbReference>
<feature type="chain" id="PRO_5042188824" description="Gnk2-homologous domain-containing protein" evidence="5">
    <location>
        <begin position="24"/>
        <end position="329"/>
    </location>
</feature>
<keyword evidence="4" id="KW-1133">Transmembrane helix</keyword>
<evidence type="ECO:0000256" key="3">
    <source>
        <dbReference type="SAM" id="MobiDB-lite"/>
    </source>
</evidence>
<evidence type="ECO:0000256" key="1">
    <source>
        <dbReference type="ARBA" id="ARBA00022729"/>
    </source>
</evidence>
<reference evidence="7" key="1">
    <citation type="submission" date="2023-05" db="EMBL/GenBank/DDBJ databases">
        <authorList>
            <person name="Huff M."/>
        </authorList>
    </citation>
    <scope>NUCLEOTIDE SEQUENCE</scope>
</reference>
<proteinExistence type="predicted"/>
<sequence length="329" mass="36614">MSSWKCLAFIFLSLTNLFGSVKSQYNPCGQNGNYTSNSTYRANLNTLLSSFSSNIDSNGFYNASMGENSDRVNAIALCRGDVQLDTCRSCINNATRSIVQSCPYQKQANFWGPRDWCMLRYSNEYIFGTLATSPSFYRWNINNVTSQEEFYRDLRTLLDNLRGRAANGGSLKKFASANTTGPDFLTIYALVQCTPDLTSEDCSDCLTQATQYIPQCCNRSPGFGFFSPSCILQYETYSFYNDTSQSAPPPPPPQPVPVPPIPVPPGNDDNTTRTIIITIVAIVAGLILALSIGIIIRMRRKSKPQEKYETDNEISTVESLHYDFGEKVS</sequence>
<evidence type="ECO:0000256" key="4">
    <source>
        <dbReference type="SAM" id="Phobius"/>
    </source>
</evidence>
<keyword evidence="4" id="KW-0472">Membrane</keyword>
<dbReference type="FunFam" id="3.30.430.20:FF:000002">
    <property type="entry name" value="Cysteine-rich receptor-like protein kinase 10"/>
    <property type="match status" value="1"/>
</dbReference>
<dbReference type="InterPro" id="IPR002902">
    <property type="entry name" value="GNK2"/>
</dbReference>
<dbReference type="PANTHER" id="PTHR32099:SF51">
    <property type="entry name" value="CYSTEINE-RICH RECEPTOR-LIKE PROTEIN KINASE 25 ISOFORM X1"/>
    <property type="match status" value="1"/>
</dbReference>
<evidence type="ECO:0000256" key="5">
    <source>
        <dbReference type="SAM" id="SignalP"/>
    </source>
</evidence>
<dbReference type="Proteomes" id="UP000834106">
    <property type="component" value="Chromosome 17"/>
</dbReference>
<dbReference type="AlphaFoldDB" id="A0AAD2EAQ2"/>
<dbReference type="CDD" id="cd23509">
    <property type="entry name" value="Gnk2-like"/>
    <property type="match status" value="2"/>
</dbReference>
<keyword evidence="8" id="KW-1185">Reference proteome</keyword>
<gene>
    <name evidence="7" type="ORF">FPE_LOCUS28220</name>
</gene>
<evidence type="ECO:0000313" key="7">
    <source>
        <dbReference type="EMBL" id="CAI9780790.1"/>
    </source>
</evidence>
<name>A0AAD2EAQ2_9LAMI</name>
<organism evidence="7 8">
    <name type="scientific">Fraxinus pennsylvanica</name>
    <dbReference type="NCBI Taxonomy" id="56036"/>
    <lineage>
        <taxon>Eukaryota</taxon>
        <taxon>Viridiplantae</taxon>
        <taxon>Streptophyta</taxon>
        <taxon>Embryophyta</taxon>
        <taxon>Tracheophyta</taxon>
        <taxon>Spermatophyta</taxon>
        <taxon>Magnoliopsida</taxon>
        <taxon>eudicotyledons</taxon>
        <taxon>Gunneridae</taxon>
        <taxon>Pentapetalae</taxon>
        <taxon>asterids</taxon>
        <taxon>lamiids</taxon>
        <taxon>Lamiales</taxon>
        <taxon>Oleaceae</taxon>
        <taxon>Oleeae</taxon>
        <taxon>Fraxinus</taxon>
    </lineage>
</organism>
<keyword evidence="4" id="KW-0812">Transmembrane</keyword>
<feature type="signal peptide" evidence="5">
    <location>
        <begin position="1"/>
        <end position="23"/>
    </location>
</feature>
<dbReference type="EMBL" id="OU503052">
    <property type="protein sequence ID" value="CAI9780790.1"/>
    <property type="molecule type" value="Genomic_DNA"/>
</dbReference>
<evidence type="ECO:0000259" key="6">
    <source>
        <dbReference type="PROSITE" id="PS51473"/>
    </source>
</evidence>
<dbReference type="Pfam" id="PF01657">
    <property type="entry name" value="Stress-antifung"/>
    <property type="match status" value="2"/>
</dbReference>
<accession>A0AAD2EAQ2</accession>
<dbReference type="PROSITE" id="PS51473">
    <property type="entry name" value="GNK2"/>
    <property type="match status" value="2"/>
</dbReference>